<dbReference type="SMART" id="SM00267">
    <property type="entry name" value="GGDEF"/>
    <property type="match status" value="1"/>
</dbReference>
<protein>
    <recommendedName>
        <fullName evidence="1">diguanylate cyclase</fullName>
        <ecNumber evidence="1">2.7.7.65</ecNumber>
    </recommendedName>
</protein>
<dbReference type="Gene3D" id="3.30.70.270">
    <property type="match status" value="1"/>
</dbReference>
<evidence type="ECO:0000256" key="1">
    <source>
        <dbReference type="ARBA" id="ARBA00012528"/>
    </source>
</evidence>
<feature type="transmembrane region" description="Helical" evidence="3">
    <location>
        <begin position="134"/>
        <end position="163"/>
    </location>
</feature>
<feature type="transmembrane region" description="Helical" evidence="3">
    <location>
        <begin position="73"/>
        <end position="95"/>
    </location>
</feature>
<accession>A0A0D1KVS6</accession>
<dbReference type="Pfam" id="PF00990">
    <property type="entry name" value="GGDEF"/>
    <property type="match status" value="1"/>
</dbReference>
<dbReference type="PANTHER" id="PTHR45138:SF9">
    <property type="entry name" value="DIGUANYLATE CYCLASE DGCM-RELATED"/>
    <property type="match status" value="1"/>
</dbReference>
<proteinExistence type="predicted"/>
<dbReference type="GO" id="GO:0052621">
    <property type="term" value="F:diguanylate cyclase activity"/>
    <property type="evidence" value="ECO:0007669"/>
    <property type="project" value="UniProtKB-EC"/>
</dbReference>
<reference evidence="5 6" key="1">
    <citation type="submission" date="2015-01" db="EMBL/GenBank/DDBJ databases">
        <title>Genome of Sphingomonas taxi strain 30a.</title>
        <authorList>
            <person name="Eevers N."/>
            <person name="Van Hamme J."/>
            <person name="Bottos E."/>
            <person name="Weyens N."/>
            <person name="Vangronsveld J."/>
        </authorList>
    </citation>
    <scope>NUCLEOTIDE SEQUENCE [LARGE SCALE GENOMIC DNA]</scope>
    <source>
        <strain evidence="5 6">30a</strain>
    </source>
</reference>
<keyword evidence="3" id="KW-0812">Transmembrane</keyword>
<evidence type="ECO:0000256" key="3">
    <source>
        <dbReference type="SAM" id="Phobius"/>
    </source>
</evidence>
<evidence type="ECO:0000256" key="2">
    <source>
        <dbReference type="ARBA" id="ARBA00034247"/>
    </source>
</evidence>
<feature type="transmembrane region" description="Helical" evidence="3">
    <location>
        <begin position="101"/>
        <end position="122"/>
    </location>
</feature>
<comment type="caution">
    <text evidence="5">The sequence shown here is derived from an EMBL/GenBank/DDBJ whole genome shotgun (WGS) entry which is preliminary data.</text>
</comment>
<dbReference type="CDD" id="cd01949">
    <property type="entry name" value="GGDEF"/>
    <property type="match status" value="1"/>
</dbReference>
<dbReference type="AlphaFoldDB" id="A0A0D1KVS6"/>
<dbReference type="InterPro" id="IPR029787">
    <property type="entry name" value="Nucleotide_cyclase"/>
</dbReference>
<dbReference type="Proteomes" id="UP000033203">
    <property type="component" value="Unassembled WGS sequence"/>
</dbReference>
<dbReference type="InterPro" id="IPR000160">
    <property type="entry name" value="GGDEF_dom"/>
</dbReference>
<dbReference type="PATRIC" id="fig|1549858.7.peg.2038"/>
<dbReference type="NCBIfam" id="TIGR00254">
    <property type="entry name" value="GGDEF"/>
    <property type="match status" value="1"/>
</dbReference>
<organism evidence="5 6">
    <name type="scientific">Sphingomonas melonis</name>
    <dbReference type="NCBI Taxonomy" id="152682"/>
    <lineage>
        <taxon>Bacteria</taxon>
        <taxon>Pseudomonadati</taxon>
        <taxon>Pseudomonadota</taxon>
        <taxon>Alphaproteobacteria</taxon>
        <taxon>Sphingomonadales</taxon>
        <taxon>Sphingomonadaceae</taxon>
        <taxon>Sphingomonas</taxon>
    </lineage>
</organism>
<feature type="domain" description="GGDEF" evidence="4">
    <location>
        <begin position="212"/>
        <end position="344"/>
    </location>
</feature>
<feature type="transmembrane region" description="Helical" evidence="3">
    <location>
        <begin position="40"/>
        <end position="61"/>
    </location>
</feature>
<dbReference type="PROSITE" id="PS51257">
    <property type="entry name" value="PROKAR_LIPOPROTEIN"/>
    <property type="match status" value="1"/>
</dbReference>
<sequence>MRADLIDTMMLRPVGVLTASLGFLLMSASACWFARTGWAAAWLVTDLVLLAARIVPAWIAWRTNSRVPYRIARIILLLASLMFATFGIGCAFSFATGIQELQLAATMAVMALFTGLAIRWAALPRLSIAMHVVVGAPMACALAGIGAFVLLLFAVLAIGSIVLTVQNNRTLLAVLAAKRQAQQLARTDVLTQLVNRAGLDIELERLAGTSTRSVSLLFLDLDGFKGINDRYGHAAGDRLLVEIGARLRAVAGEQVVARLGGDEFVIVLPDAGAQMAEVMAAAVREAITRPIHLREHGALVSVGVSLGCASGSLAVDGAARLLADADAALYAAKRRRHRKAARQAASRNAA</sequence>
<gene>
    <name evidence="5" type="ORF">SR41_07995</name>
</gene>
<dbReference type="SUPFAM" id="SSF55073">
    <property type="entry name" value="Nucleotide cyclase"/>
    <property type="match status" value="1"/>
</dbReference>
<keyword evidence="3" id="KW-0472">Membrane</keyword>
<dbReference type="EC" id="2.7.7.65" evidence="1"/>
<dbReference type="InterPro" id="IPR043128">
    <property type="entry name" value="Rev_trsase/Diguanyl_cyclase"/>
</dbReference>
<evidence type="ECO:0000313" key="5">
    <source>
        <dbReference type="EMBL" id="KIU28459.1"/>
    </source>
</evidence>
<keyword evidence="3" id="KW-1133">Transmembrane helix</keyword>
<dbReference type="PANTHER" id="PTHR45138">
    <property type="entry name" value="REGULATORY COMPONENTS OF SENSORY TRANSDUCTION SYSTEM"/>
    <property type="match status" value="1"/>
</dbReference>
<comment type="catalytic activity">
    <reaction evidence="2">
        <text>2 GTP = 3',3'-c-di-GMP + 2 diphosphate</text>
        <dbReference type="Rhea" id="RHEA:24898"/>
        <dbReference type="ChEBI" id="CHEBI:33019"/>
        <dbReference type="ChEBI" id="CHEBI:37565"/>
        <dbReference type="ChEBI" id="CHEBI:58805"/>
        <dbReference type="EC" id="2.7.7.65"/>
    </reaction>
</comment>
<evidence type="ECO:0000313" key="6">
    <source>
        <dbReference type="Proteomes" id="UP000033203"/>
    </source>
</evidence>
<dbReference type="InterPro" id="IPR050469">
    <property type="entry name" value="Diguanylate_Cyclase"/>
</dbReference>
<dbReference type="EMBL" id="JXTP01000030">
    <property type="protein sequence ID" value="KIU28459.1"/>
    <property type="molecule type" value="Genomic_DNA"/>
</dbReference>
<dbReference type="PROSITE" id="PS50887">
    <property type="entry name" value="GGDEF"/>
    <property type="match status" value="1"/>
</dbReference>
<evidence type="ECO:0000259" key="4">
    <source>
        <dbReference type="PROSITE" id="PS50887"/>
    </source>
</evidence>
<name>A0A0D1KVS6_9SPHN</name>